<comment type="caution">
    <text evidence="4">The sequence shown here is derived from an EMBL/GenBank/DDBJ whole genome shotgun (WGS) entry which is preliminary data.</text>
</comment>
<evidence type="ECO:0000256" key="2">
    <source>
        <dbReference type="SAM" id="MobiDB-lite"/>
    </source>
</evidence>
<dbReference type="SUPFAM" id="SSF53032">
    <property type="entry name" value="tRNA-intron endonuclease catalytic domain-like"/>
    <property type="match status" value="1"/>
</dbReference>
<dbReference type="PANTHER" id="PTHR28518:SF1">
    <property type="entry name" value="TRNA-SPLICING ENDONUCLEASE SUBUNIT SEN15"/>
    <property type="match status" value="1"/>
</dbReference>
<reference evidence="4 5" key="1">
    <citation type="submission" date="2023-08" db="EMBL/GenBank/DDBJ databases">
        <title>Black Yeasts Isolated from many extreme environments.</title>
        <authorList>
            <person name="Coleine C."/>
            <person name="Stajich J.E."/>
            <person name="Selbmann L."/>
        </authorList>
    </citation>
    <scope>NUCLEOTIDE SEQUENCE [LARGE SCALE GENOMIC DNA]</scope>
    <source>
        <strain evidence="4 5">CCFEE 5910</strain>
    </source>
</reference>
<organism evidence="4 5">
    <name type="scientific">Lithohypha guttulata</name>
    <dbReference type="NCBI Taxonomy" id="1690604"/>
    <lineage>
        <taxon>Eukaryota</taxon>
        <taxon>Fungi</taxon>
        <taxon>Dikarya</taxon>
        <taxon>Ascomycota</taxon>
        <taxon>Pezizomycotina</taxon>
        <taxon>Eurotiomycetes</taxon>
        <taxon>Chaetothyriomycetidae</taxon>
        <taxon>Chaetothyriales</taxon>
        <taxon>Trichomeriaceae</taxon>
        <taxon>Lithohypha</taxon>
    </lineage>
</organism>
<dbReference type="PANTHER" id="PTHR28518">
    <property type="entry name" value="TRNA-SPLICING ENDONUCLEASE SUBUNIT SEN15"/>
    <property type="match status" value="1"/>
</dbReference>
<gene>
    <name evidence="4" type="ORF">LTR05_000309</name>
</gene>
<evidence type="ECO:0000259" key="3">
    <source>
        <dbReference type="Pfam" id="PF09631"/>
    </source>
</evidence>
<evidence type="ECO:0000313" key="5">
    <source>
        <dbReference type="Proteomes" id="UP001309876"/>
    </source>
</evidence>
<dbReference type="InterPro" id="IPR036167">
    <property type="entry name" value="tRNA_intron_Endo_cat-like_sf"/>
</dbReference>
<dbReference type="Pfam" id="PF09631">
    <property type="entry name" value="Sen15"/>
    <property type="match status" value="1"/>
</dbReference>
<protein>
    <recommendedName>
        <fullName evidence="3">tRNA-splicing endonuclease subunit Sen15 domain-containing protein</fullName>
    </recommendedName>
</protein>
<dbReference type="InterPro" id="IPR042777">
    <property type="entry name" value="Sen15_fungi"/>
</dbReference>
<dbReference type="GO" id="GO:0000379">
    <property type="term" value="P:tRNA-type intron splice site recognition and cleavage"/>
    <property type="evidence" value="ECO:0007669"/>
    <property type="project" value="InterPro"/>
</dbReference>
<dbReference type="Proteomes" id="UP001309876">
    <property type="component" value="Unassembled WGS sequence"/>
</dbReference>
<evidence type="ECO:0000256" key="1">
    <source>
        <dbReference type="ARBA" id="ARBA00022694"/>
    </source>
</evidence>
<dbReference type="InterPro" id="IPR018593">
    <property type="entry name" value="tRNA-endonuc_su_Sen15"/>
</dbReference>
<sequence>MTNLQPSAITTLLENASTKSPREALAIEALHNLQYQHRWTDLKLFTVLSPTSSSNTSTPTSSPSRTRPRGRSQSPAQSVVYLISGLPPRHLYIHPDMQKWLIRNNVTDEDVDVQREWVLPLSLGERWSLRQFCWVFDGLPEREVLRLSKDGSVDTEDEADFEWKDSKRALLGMLAHNGMGGDGTIAYYIMQEGEVKPRQNG</sequence>
<accession>A0AAN7T5Y9</accession>
<dbReference type="AlphaFoldDB" id="A0AAN7T5Y9"/>
<dbReference type="GO" id="GO:0000213">
    <property type="term" value="F:tRNA-intron lyase activity"/>
    <property type="evidence" value="ECO:0007669"/>
    <property type="project" value="TreeGrafter"/>
</dbReference>
<keyword evidence="5" id="KW-1185">Reference proteome</keyword>
<keyword evidence="1" id="KW-0819">tRNA processing</keyword>
<dbReference type="EMBL" id="JAVRRJ010000001">
    <property type="protein sequence ID" value="KAK5090139.1"/>
    <property type="molecule type" value="Genomic_DNA"/>
</dbReference>
<name>A0AAN7T5Y9_9EURO</name>
<proteinExistence type="predicted"/>
<dbReference type="GO" id="GO:0000214">
    <property type="term" value="C:tRNA-intron endonuclease complex"/>
    <property type="evidence" value="ECO:0007669"/>
    <property type="project" value="InterPro"/>
</dbReference>
<evidence type="ECO:0000313" key="4">
    <source>
        <dbReference type="EMBL" id="KAK5090139.1"/>
    </source>
</evidence>
<feature type="domain" description="tRNA-splicing endonuclease subunit Sen15" evidence="3">
    <location>
        <begin position="31"/>
        <end position="200"/>
    </location>
</feature>
<feature type="region of interest" description="Disordered" evidence="2">
    <location>
        <begin position="50"/>
        <end position="75"/>
    </location>
</feature>